<protein>
    <submittedName>
        <fullName evidence="2">Uncharacterized protein</fullName>
    </submittedName>
</protein>
<gene>
    <name evidence="2" type="ORF">CPLU01_12708</name>
</gene>
<evidence type="ECO:0000313" key="2">
    <source>
        <dbReference type="EMBL" id="KAF6820619.1"/>
    </source>
</evidence>
<feature type="transmembrane region" description="Helical" evidence="1">
    <location>
        <begin position="12"/>
        <end position="33"/>
    </location>
</feature>
<name>A0A8H6JWH8_9PEZI</name>
<keyword evidence="1" id="KW-0812">Transmembrane</keyword>
<keyword evidence="3" id="KW-1185">Reference proteome</keyword>
<feature type="transmembrane region" description="Helical" evidence="1">
    <location>
        <begin position="268"/>
        <end position="289"/>
    </location>
</feature>
<dbReference type="EMBL" id="WIGO01000269">
    <property type="protein sequence ID" value="KAF6820619.1"/>
    <property type="molecule type" value="Genomic_DNA"/>
</dbReference>
<evidence type="ECO:0000313" key="3">
    <source>
        <dbReference type="Proteomes" id="UP000654918"/>
    </source>
</evidence>
<accession>A0A8H6JWH8</accession>
<dbReference type="AlphaFoldDB" id="A0A8H6JWH8"/>
<organism evidence="2 3">
    <name type="scientific">Colletotrichum plurivorum</name>
    <dbReference type="NCBI Taxonomy" id="2175906"/>
    <lineage>
        <taxon>Eukaryota</taxon>
        <taxon>Fungi</taxon>
        <taxon>Dikarya</taxon>
        <taxon>Ascomycota</taxon>
        <taxon>Pezizomycotina</taxon>
        <taxon>Sordariomycetes</taxon>
        <taxon>Hypocreomycetidae</taxon>
        <taxon>Glomerellales</taxon>
        <taxon>Glomerellaceae</taxon>
        <taxon>Colletotrichum</taxon>
        <taxon>Colletotrichum orchidearum species complex</taxon>
    </lineage>
</organism>
<proteinExistence type="predicted"/>
<dbReference type="Proteomes" id="UP000654918">
    <property type="component" value="Unassembled WGS sequence"/>
</dbReference>
<comment type="caution">
    <text evidence="2">The sequence shown here is derived from an EMBL/GenBank/DDBJ whole genome shotgun (WGS) entry which is preliminary data.</text>
</comment>
<evidence type="ECO:0000256" key="1">
    <source>
        <dbReference type="SAM" id="Phobius"/>
    </source>
</evidence>
<keyword evidence="1" id="KW-0472">Membrane</keyword>
<reference evidence="2" key="1">
    <citation type="journal article" date="2020" name="Phytopathology">
        <title>Genome Sequence Resources of Colletotrichum truncatum, C. plurivorum, C. musicola, and C. sojae: Four Species Pathogenic to Soybean (Glycine max).</title>
        <authorList>
            <person name="Rogerio F."/>
            <person name="Boufleur T.R."/>
            <person name="Ciampi-Guillardi M."/>
            <person name="Sukno S.A."/>
            <person name="Thon M.R."/>
            <person name="Massola Junior N.S."/>
            <person name="Baroncelli R."/>
        </authorList>
    </citation>
    <scope>NUCLEOTIDE SEQUENCE</scope>
    <source>
        <strain evidence="2">LFN00145</strain>
    </source>
</reference>
<sequence length="396" mass="43712">MPRLGNEAINTVATIVFGILGLAVALASLWVTYRQPRVHRDEEHQHPKDHSPSGAMRQGLSWLPDGLVSGIMGFSARLPGVRSLFRPRRPGPDQSRQVGSYRRLFSFPLELPRRPDPAYMYGCRDCGFAANAVLWPACSCSKGPFHVSPQSTATFLFAINAITPYRIARLPRTDGVPTGALECKQQIDEPEPSRGILQFDNSKGGVYPHYITSGHWTASNQNLVFIHGSPLLRTVPTRPCSCTTPKPIDKGALASSPKSIRNEAINTVATITFGILGLAVALASLWIMYRRSKPGPSPEDELEQQPTAAYHRRLCDTVLHKMSSLPDRLVTSILGFFAGLPKLWNRTPFRPRSSPDHRLYPESLQLPRRPTPAYMYGSSLAADASGRHPDSAQNHH</sequence>
<keyword evidence="1" id="KW-1133">Transmembrane helix</keyword>